<evidence type="ECO:0000259" key="15">
    <source>
        <dbReference type="Pfam" id="PF00224"/>
    </source>
</evidence>
<dbReference type="Pfam" id="PF02887">
    <property type="entry name" value="PK_C"/>
    <property type="match status" value="1"/>
</dbReference>
<organism evidence="17 18">
    <name type="scientific">Sphingomonas canadensis</name>
    <dbReference type="NCBI Taxonomy" id="1219257"/>
    <lineage>
        <taxon>Bacteria</taxon>
        <taxon>Pseudomonadati</taxon>
        <taxon>Pseudomonadota</taxon>
        <taxon>Alphaproteobacteria</taxon>
        <taxon>Sphingomonadales</taxon>
        <taxon>Sphingomonadaceae</taxon>
        <taxon>Sphingomonas</taxon>
    </lineage>
</organism>
<evidence type="ECO:0000256" key="8">
    <source>
        <dbReference type="ARBA" id="ARBA00022777"/>
    </source>
</evidence>
<dbReference type="InterPro" id="IPR040442">
    <property type="entry name" value="Pyrv_kinase-like_dom_sf"/>
</dbReference>
<keyword evidence="9" id="KW-0067">ATP-binding</keyword>
<reference evidence="18" key="1">
    <citation type="journal article" date="2019" name="Int. J. Syst. Evol. Microbiol.">
        <title>The Global Catalogue of Microorganisms (GCM) 10K type strain sequencing project: providing services to taxonomists for standard genome sequencing and annotation.</title>
        <authorList>
            <consortium name="The Broad Institute Genomics Platform"/>
            <consortium name="The Broad Institute Genome Sequencing Center for Infectious Disease"/>
            <person name="Wu L."/>
            <person name="Ma J."/>
        </authorList>
    </citation>
    <scope>NUCLEOTIDE SEQUENCE [LARGE SCALE GENOMIC DNA]</scope>
    <source>
        <strain evidence="18">CCUG 62982</strain>
    </source>
</reference>
<comment type="catalytic activity">
    <reaction evidence="14">
        <text>pyruvate + ATP = phosphoenolpyruvate + ADP + H(+)</text>
        <dbReference type="Rhea" id="RHEA:18157"/>
        <dbReference type="ChEBI" id="CHEBI:15361"/>
        <dbReference type="ChEBI" id="CHEBI:15378"/>
        <dbReference type="ChEBI" id="CHEBI:30616"/>
        <dbReference type="ChEBI" id="CHEBI:58702"/>
        <dbReference type="ChEBI" id="CHEBI:456216"/>
        <dbReference type="EC" id="2.7.1.40"/>
    </reaction>
</comment>
<evidence type="ECO:0000256" key="13">
    <source>
        <dbReference type="NCBIfam" id="TIGR01064"/>
    </source>
</evidence>
<dbReference type="EC" id="2.7.1.40" evidence="4 13"/>
<dbReference type="Proteomes" id="UP001596977">
    <property type="component" value="Unassembled WGS sequence"/>
</dbReference>
<dbReference type="InterPro" id="IPR011037">
    <property type="entry name" value="Pyrv_Knase-like_insert_dom_sf"/>
</dbReference>
<dbReference type="PROSITE" id="PS00110">
    <property type="entry name" value="PYRUVATE_KINASE"/>
    <property type="match status" value="1"/>
</dbReference>
<evidence type="ECO:0000256" key="2">
    <source>
        <dbReference type="ARBA" id="ARBA00004997"/>
    </source>
</evidence>
<feature type="domain" description="Pyruvate kinase C-terminal" evidence="16">
    <location>
        <begin position="360"/>
        <end position="473"/>
    </location>
</feature>
<dbReference type="NCBIfam" id="NF004978">
    <property type="entry name" value="PRK06354.1"/>
    <property type="match status" value="1"/>
</dbReference>
<evidence type="ECO:0000256" key="14">
    <source>
        <dbReference type="RuleBase" id="RU000504"/>
    </source>
</evidence>
<name>A0ABW3HD95_9SPHN</name>
<evidence type="ECO:0000256" key="4">
    <source>
        <dbReference type="ARBA" id="ARBA00012142"/>
    </source>
</evidence>
<dbReference type="EMBL" id="JBHTJG010000007">
    <property type="protein sequence ID" value="MFD0947631.1"/>
    <property type="molecule type" value="Genomic_DNA"/>
</dbReference>
<keyword evidence="5 14" id="KW-0808">Transferase</keyword>
<sequence>MSKAINPRSRKVRVLATLGPASSTPEMIEQLHRAGADAFRINMSHGDQASKVPLIKAIRALEGRVSRPSTILADLQGPKLRVGKFAEGRVMLMPGHEFVLDRNPEPGDATRVELPHREIFEAAREGARLLLDDGKLVLRVLSHAPDRLTTIVEVGGALSNSKGLNVPDMVLPLAALTEKDRSDLAFACEQGVDWIALSFVQRPEDLAEARRLIAGRASLLAKIEKPSAIARLDEIVEQCDAVMVARGDLGVELPPETVPPLQKRIVETARRQGRPVIVATQMLESMIESPSPTRAEVSDVATAVYDGADAIMLSAESAAGKYPVESVAMMNAIADAVERDPAHGDRVHFTVTRPDPTTADALAEAAKNIAATVSASAILCFTTSGSTARRIARERPAVPIMVLTPKLETARRLGLLWGVHAVHTKDVGSFEEMVAKAKRMALRHHIAAAGDRVIVCAGVPFGTPGATNVLHVVRILGDELKNYR</sequence>
<dbReference type="Gene3D" id="3.20.20.60">
    <property type="entry name" value="Phosphoenolpyruvate-binding domains"/>
    <property type="match status" value="1"/>
</dbReference>
<evidence type="ECO:0000256" key="3">
    <source>
        <dbReference type="ARBA" id="ARBA00008663"/>
    </source>
</evidence>
<evidence type="ECO:0000256" key="12">
    <source>
        <dbReference type="ARBA" id="ARBA00023317"/>
    </source>
</evidence>
<dbReference type="Gene3D" id="2.40.33.10">
    <property type="entry name" value="PK beta-barrel domain-like"/>
    <property type="match status" value="1"/>
</dbReference>
<proteinExistence type="inferred from homology"/>
<dbReference type="InterPro" id="IPR015813">
    <property type="entry name" value="Pyrv/PenolPyrv_kinase-like_dom"/>
</dbReference>
<evidence type="ECO:0000256" key="11">
    <source>
        <dbReference type="ARBA" id="ARBA00023152"/>
    </source>
</evidence>
<keyword evidence="7" id="KW-0547">Nucleotide-binding</keyword>
<evidence type="ECO:0000313" key="17">
    <source>
        <dbReference type="EMBL" id="MFD0947631.1"/>
    </source>
</evidence>
<comment type="cofactor">
    <cofactor evidence="1">
        <name>K(+)</name>
        <dbReference type="ChEBI" id="CHEBI:29103"/>
    </cofactor>
</comment>
<evidence type="ECO:0000256" key="9">
    <source>
        <dbReference type="ARBA" id="ARBA00022840"/>
    </source>
</evidence>
<dbReference type="SUPFAM" id="SSF52935">
    <property type="entry name" value="PK C-terminal domain-like"/>
    <property type="match status" value="1"/>
</dbReference>
<protein>
    <recommendedName>
        <fullName evidence="4 13">Pyruvate kinase</fullName>
        <ecNumber evidence="4 13">2.7.1.40</ecNumber>
    </recommendedName>
</protein>
<dbReference type="InterPro" id="IPR015793">
    <property type="entry name" value="Pyrv_Knase_brl"/>
</dbReference>
<keyword evidence="11 14" id="KW-0324">Glycolysis</keyword>
<evidence type="ECO:0000256" key="10">
    <source>
        <dbReference type="ARBA" id="ARBA00022842"/>
    </source>
</evidence>
<keyword evidence="10 14" id="KW-0460">Magnesium</keyword>
<dbReference type="GO" id="GO:0004743">
    <property type="term" value="F:pyruvate kinase activity"/>
    <property type="evidence" value="ECO:0007669"/>
    <property type="project" value="UniProtKB-EC"/>
</dbReference>
<feature type="domain" description="Pyruvate kinase barrel" evidence="15">
    <location>
        <begin position="10"/>
        <end position="327"/>
    </location>
</feature>
<dbReference type="InterPro" id="IPR001697">
    <property type="entry name" value="Pyr_Knase"/>
</dbReference>
<evidence type="ECO:0000256" key="6">
    <source>
        <dbReference type="ARBA" id="ARBA00022723"/>
    </source>
</evidence>
<keyword evidence="12 17" id="KW-0670">Pyruvate</keyword>
<evidence type="ECO:0000256" key="7">
    <source>
        <dbReference type="ARBA" id="ARBA00022741"/>
    </source>
</evidence>
<dbReference type="InterPro" id="IPR015806">
    <property type="entry name" value="Pyrv_Knase_insert_dom_sf"/>
</dbReference>
<dbReference type="InterPro" id="IPR015795">
    <property type="entry name" value="Pyrv_Knase_C"/>
</dbReference>
<dbReference type="Gene3D" id="3.40.1380.20">
    <property type="entry name" value="Pyruvate kinase, C-terminal domain"/>
    <property type="match status" value="1"/>
</dbReference>
<comment type="similarity">
    <text evidence="3 14">Belongs to the pyruvate kinase family.</text>
</comment>
<keyword evidence="18" id="KW-1185">Reference proteome</keyword>
<dbReference type="SUPFAM" id="SSF50800">
    <property type="entry name" value="PK beta-barrel domain-like"/>
    <property type="match status" value="1"/>
</dbReference>
<keyword evidence="8 14" id="KW-0418">Kinase</keyword>
<evidence type="ECO:0000259" key="16">
    <source>
        <dbReference type="Pfam" id="PF02887"/>
    </source>
</evidence>
<dbReference type="SUPFAM" id="SSF51621">
    <property type="entry name" value="Phosphoenolpyruvate/pyruvate domain"/>
    <property type="match status" value="1"/>
</dbReference>
<evidence type="ECO:0000313" key="18">
    <source>
        <dbReference type="Proteomes" id="UP001596977"/>
    </source>
</evidence>
<accession>A0ABW3HD95</accession>
<dbReference type="InterPro" id="IPR018209">
    <property type="entry name" value="Pyrv_Knase_AS"/>
</dbReference>
<comment type="pathway">
    <text evidence="2 14">Carbohydrate degradation; glycolysis; pyruvate from D-glyceraldehyde 3-phosphate: step 5/5.</text>
</comment>
<dbReference type="Pfam" id="PF00224">
    <property type="entry name" value="PK"/>
    <property type="match status" value="1"/>
</dbReference>
<evidence type="ECO:0000256" key="1">
    <source>
        <dbReference type="ARBA" id="ARBA00001958"/>
    </source>
</evidence>
<dbReference type="RefSeq" id="WP_264945053.1">
    <property type="nucleotide sequence ID" value="NZ_JAPDRA010000007.1"/>
</dbReference>
<gene>
    <name evidence="17" type="primary">pyk</name>
    <name evidence="17" type="ORF">ACFQ1E_14875</name>
</gene>
<keyword evidence="6" id="KW-0479">Metal-binding</keyword>
<dbReference type="PANTHER" id="PTHR11817">
    <property type="entry name" value="PYRUVATE KINASE"/>
    <property type="match status" value="1"/>
</dbReference>
<dbReference type="GO" id="GO:0016301">
    <property type="term" value="F:kinase activity"/>
    <property type="evidence" value="ECO:0007669"/>
    <property type="project" value="UniProtKB-KW"/>
</dbReference>
<evidence type="ECO:0000256" key="5">
    <source>
        <dbReference type="ARBA" id="ARBA00022679"/>
    </source>
</evidence>
<dbReference type="InterPro" id="IPR036918">
    <property type="entry name" value="Pyrv_Knase_C_sf"/>
</dbReference>
<comment type="caution">
    <text evidence="17">The sequence shown here is derived from an EMBL/GenBank/DDBJ whole genome shotgun (WGS) entry which is preliminary data.</text>
</comment>
<dbReference type="NCBIfam" id="NF004886">
    <property type="entry name" value="PRK06247.1"/>
    <property type="match status" value="1"/>
</dbReference>
<dbReference type="PRINTS" id="PR01050">
    <property type="entry name" value="PYRUVTKNASE"/>
</dbReference>
<dbReference type="NCBIfam" id="NF004491">
    <property type="entry name" value="PRK05826.1"/>
    <property type="match status" value="1"/>
</dbReference>
<dbReference type="NCBIfam" id="TIGR01064">
    <property type="entry name" value="pyruv_kin"/>
    <property type="match status" value="1"/>
</dbReference>